<feature type="compositionally biased region" description="Polar residues" evidence="11">
    <location>
        <begin position="434"/>
        <end position="451"/>
    </location>
</feature>
<dbReference type="InterPro" id="IPR046342">
    <property type="entry name" value="CBS_dom_sf"/>
</dbReference>
<evidence type="ECO:0000256" key="4">
    <source>
        <dbReference type="ARBA" id="ARBA00022692"/>
    </source>
</evidence>
<dbReference type="SMART" id="SM00116">
    <property type="entry name" value="CBS"/>
    <property type="match status" value="2"/>
</dbReference>
<feature type="domain" description="CBS" evidence="13">
    <location>
        <begin position="281"/>
        <end position="338"/>
    </location>
</feature>
<dbReference type="EMBL" id="JBHRZH010000001">
    <property type="protein sequence ID" value="MFC3759275.1"/>
    <property type="molecule type" value="Genomic_DNA"/>
</dbReference>
<evidence type="ECO:0000256" key="12">
    <source>
        <dbReference type="SAM" id="Phobius"/>
    </source>
</evidence>
<gene>
    <name evidence="15" type="ORF">ACFOUW_00355</name>
</gene>
<evidence type="ECO:0000313" key="16">
    <source>
        <dbReference type="Proteomes" id="UP001595699"/>
    </source>
</evidence>
<dbReference type="PANTHER" id="PTHR43099">
    <property type="entry name" value="UPF0053 PROTEIN YRKA"/>
    <property type="match status" value="1"/>
</dbReference>
<comment type="caution">
    <text evidence="15">The sequence shown here is derived from an EMBL/GenBank/DDBJ whole genome shotgun (WGS) entry which is preliminary data.</text>
</comment>
<feature type="domain" description="CBS" evidence="13">
    <location>
        <begin position="217"/>
        <end position="276"/>
    </location>
</feature>
<dbReference type="SUPFAM" id="SSF54631">
    <property type="entry name" value="CBS-domain pair"/>
    <property type="match status" value="1"/>
</dbReference>
<evidence type="ECO:0000313" key="15">
    <source>
        <dbReference type="EMBL" id="MFC3759275.1"/>
    </source>
</evidence>
<feature type="domain" description="CNNM transmembrane" evidence="14">
    <location>
        <begin position="1"/>
        <end position="203"/>
    </location>
</feature>
<comment type="subcellular location">
    <subcellularLocation>
        <location evidence="1">Cell membrane</location>
        <topology evidence="1">Multi-pass membrane protein</topology>
    </subcellularLocation>
</comment>
<dbReference type="Pfam" id="PF03471">
    <property type="entry name" value="CorC_HlyC"/>
    <property type="match status" value="1"/>
</dbReference>
<dbReference type="InterPro" id="IPR016169">
    <property type="entry name" value="FAD-bd_PCMH_sub2"/>
</dbReference>
<keyword evidence="3" id="KW-1003">Cell membrane</keyword>
<dbReference type="InterPro" id="IPR051676">
    <property type="entry name" value="UPF0053_domain"/>
</dbReference>
<dbReference type="PROSITE" id="PS51846">
    <property type="entry name" value="CNNM"/>
    <property type="match status" value="1"/>
</dbReference>
<feature type="region of interest" description="Disordered" evidence="11">
    <location>
        <begin position="430"/>
        <end position="451"/>
    </location>
</feature>
<name>A0ABV7Y276_9ACTN</name>
<evidence type="ECO:0000256" key="10">
    <source>
        <dbReference type="PROSITE-ProRule" id="PRU01193"/>
    </source>
</evidence>
<dbReference type="Pfam" id="PF00571">
    <property type="entry name" value="CBS"/>
    <property type="match status" value="2"/>
</dbReference>
<dbReference type="InterPro" id="IPR044751">
    <property type="entry name" value="Ion_transp-like_CBS"/>
</dbReference>
<evidence type="ECO:0000256" key="1">
    <source>
        <dbReference type="ARBA" id="ARBA00004651"/>
    </source>
</evidence>
<dbReference type="InterPro" id="IPR005170">
    <property type="entry name" value="Transptr-assoc_dom"/>
</dbReference>
<evidence type="ECO:0000256" key="7">
    <source>
        <dbReference type="ARBA" id="ARBA00023122"/>
    </source>
</evidence>
<evidence type="ECO:0000256" key="5">
    <source>
        <dbReference type="ARBA" id="ARBA00022737"/>
    </source>
</evidence>
<keyword evidence="16" id="KW-1185">Reference proteome</keyword>
<dbReference type="SUPFAM" id="SSF56176">
    <property type="entry name" value="FAD-binding/transporter-associated domain-like"/>
    <property type="match status" value="1"/>
</dbReference>
<dbReference type="CDD" id="cd04590">
    <property type="entry name" value="CBS_pair_CorC_HlyC_assoc"/>
    <property type="match status" value="1"/>
</dbReference>
<feature type="transmembrane region" description="Helical" evidence="12">
    <location>
        <begin position="6"/>
        <end position="29"/>
    </location>
</feature>
<keyword evidence="6 10" id="KW-1133">Transmembrane helix</keyword>
<dbReference type="PANTHER" id="PTHR43099:SF5">
    <property type="entry name" value="HLYC_CORC FAMILY TRANSPORTER"/>
    <property type="match status" value="1"/>
</dbReference>
<evidence type="ECO:0000259" key="13">
    <source>
        <dbReference type="PROSITE" id="PS51371"/>
    </source>
</evidence>
<reference evidence="16" key="1">
    <citation type="journal article" date="2019" name="Int. J. Syst. Evol. Microbiol.">
        <title>The Global Catalogue of Microorganisms (GCM) 10K type strain sequencing project: providing services to taxonomists for standard genome sequencing and annotation.</title>
        <authorList>
            <consortium name="The Broad Institute Genomics Platform"/>
            <consortium name="The Broad Institute Genome Sequencing Center for Infectious Disease"/>
            <person name="Wu L."/>
            <person name="Ma J."/>
        </authorList>
    </citation>
    <scope>NUCLEOTIDE SEQUENCE [LARGE SCALE GENOMIC DNA]</scope>
    <source>
        <strain evidence="16">CGMCC 4.7241</strain>
    </source>
</reference>
<evidence type="ECO:0000256" key="3">
    <source>
        <dbReference type="ARBA" id="ARBA00022475"/>
    </source>
</evidence>
<evidence type="ECO:0000256" key="11">
    <source>
        <dbReference type="SAM" id="MobiDB-lite"/>
    </source>
</evidence>
<keyword evidence="4 10" id="KW-0812">Transmembrane</keyword>
<dbReference type="InterPro" id="IPR002550">
    <property type="entry name" value="CNNM"/>
</dbReference>
<comment type="similarity">
    <text evidence="2">Belongs to the UPF0053 family.</text>
</comment>
<accession>A0ABV7Y276</accession>
<evidence type="ECO:0000256" key="9">
    <source>
        <dbReference type="PROSITE-ProRule" id="PRU00703"/>
    </source>
</evidence>
<dbReference type="Gene3D" id="3.30.465.10">
    <property type="match status" value="1"/>
</dbReference>
<organism evidence="15 16">
    <name type="scientific">Tenggerimyces flavus</name>
    <dbReference type="NCBI Taxonomy" id="1708749"/>
    <lineage>
        <taxon>Bacteria</taxon>
        <taxon>Bacillati</taxon>
        <taxon>Actinomycetota</taxon>
        <taxon>Actinomycetes</taxon>
        <taxon>Propionibacteriales</taxon>
        <taxon>Nocardioidaceae</taxon>
        <taxon>Tenggerimyces</taxon>
    </lineage>
</organism>
<dbReference type="PROSITE" id="PS51371">
    <property type="entry name" value="CBS"/>
    <property type="match status" value="2"/>
</dbReference>
<dbReference type="InterPro" id="IPR000644">
    <property type="entry name" value="CBS_dom"/>
</dbReference>
<dbReference type="SMART" id="SM01091">
    <property type="entry name" value="CorC_HlyC"/>
    <property type="match status" value="1"/>
</dbReference>
<sequence>MRDVLTNIGLALLFVLIGGVFSAAEMALVSLRESQVRSLAQRGKRGQVVERLSNDPNRFLSTVQVGVTLSGFLAASFAGATLAEDLSPVFVGWGLPEGVSSTIALILITLAVSYVSIVLGELAAKRLALQRAEAFSLALGPLIERVARGSRPIVWFLSKSTNVVVRILGGDPRAQREQMSDEELRALVSAHETLGTEERAIVEEVFAAGERQIREVMVPRTEVDFLDASTPVVKTVTMATERPHSRYPVVRGSTDDVMGFVHVRDLLNPEVSRRSLRVGDLARDVPLLPGTKRVLAALSEMRDGGHHLAIVLDEYGGTAGIVTLEDLVEELIGDIRDEYDEDEEFSYRRLQTGDVEVDGRLNLEDFEDETGVVIPDGPYETVAGFVIARLGHLPVVGEFVEFDGHRFTVTELDGRRVALVRFTAGVAAAPDPSDLSQNATAPEQGVSTERS</sequence>
<protein>
    <submittedName>
        <fullName evidence="15">Hemolysin family protein</fullName>
    </submittedName>
</protein>
<keyword evidence="8 10" id="KW-0472">Membrane</keyword>
<dbReference type="RefSeq" id="WP_205123323.1">
    <property type="nucleotide sequence ID" value="NZ_JAFBCM010000001.1"/>
</dbReference>
<feature type="transmembrane region" description="Helical" evidence="12">
    <location>
        <begin position="103"/>
        <end position="124"/>
    </location>
</feature>
<dbReference type="Proteomes" id="UP001595699">
    <property type="component" value="Unassembled WGS sequence"/>
</dbReference>
<keyword evidence="5" id="KW-0677">Repeat</keyword>
<evidence type="ECO:0000256" key="8">
    <source>
        <dbReference type="ARBA" id="ARBA00023136"/>
    </source>
</evidence>
<feature type="transmembrane region" description="Helical" evidence="12">
    <location>
        <begin position="59"/>
        <end position="83"/>
    </location>
</feature>
<evidence type="ECO:0000259" key="14">
    <source>
        <dbReference type="PROSITE" id="PS51846"/>
    </source>
</evidence>
<keyword evidence="7 9" id="KW-0129">CBS domain</keyword>
<evidence type="ECO:0000256" key="6">
    <source>
        <dbReference type="ARBA" id="ARBA00022989"/>
    </source>
</evidence>
<dbReference type="InterPro" id="IPR036318">
    <property type="entry name" value="FAD-bd_PCMH-like_sf"/>
</dbReference>
<dbReference type="Pfam" id="PF01595">
    <property type="entry name" value="CNNM"/>
    <property type="match status" value="1"/>
</dbReference>
<evidence type="ECO:0000256" key="2">
    <source>
        <dbReference type="ARBA" id="ARBA00006337"/>
    </source>
</evidence>
<proteinExistence type="inferred from homology"/>
<dbReference type="Gene3D" id="3.10.580.10">
    <property type="entry name" value="CBS-domain"/>
    <property type="match status" value="1"/>
</dbReference>